<organism evidence="12 13">
    <name type="scientific">Trichonephila clavata</name>
    <name type="common">Joro spider</name>
    <name type="synonym">Nephila clavata</name>
    <dbReference type="NCBI Taxonomy" id="2740835"/>
    <lineage>
        <taxon>Eukaryota</taxon>
        <taxon>Metazoa</taxon>
        <taxon>Ecdysozoa</taxon>
        <taxon>Arthropoda</taxon>
        <taxon>Chelicerata</taxon>
        <taxon>Arachnida</taxon>
        <taxon>Araneae</taxon>
        <taxon>Araneomorphae</taxon>
        <taxon>Entelegynae</taxon>
        <taxon>Araneoidea</taxon>
        <taxon>Nephilidae</taxon>
        <taxon>Trichonephila</taxon>
    </lineage>
</organism>
<evidence type="ECO:0000256" key="9">
    <source>
        <dbReference type="ARBA" id="ARBA00023004"/>
    </source>
</evidence>
<keyword evidence="11" id="KW-1133">Transmembrane helix</keyword>
<evidence type="ECO:0000256" key="2">
    <source>
        <dbReference type="ARBA" id="ARBA00004174"/>
    </source>
</evidence>
<dbReference type="GO" id="GO:0005789">
    <property type="term" value="C:endoplasmic reticulum membrane"/>
    <property type="evidence" value="ECO:0007669"/>
    <property type="project" value="UniProtKB-SubCell"/>
</dbReference>
<dbReference type="InterPro" id="IPR001128">
    <property type="entry name" value="Cyt_P450"/>
</dbReference>
<sequence>MFGYDMTTVISIIFSVIVVLFTIFYLYLSRNDNYWKKRGVYYVPRQNPFTLLWKAVTKPVSVLLKEDIRKYGKHFGSFEWSTPIYVITDPDLLRDVMVKDFHKFHYRAYIEVDDPITKHAVSLLKGEDWKRVRTVITPAFTSKRMRQMGTIINDCSKSVVESCEKFFKEGKPVECRGMFGAFTMDVIAKVAFGTQINSHNDPENTFVKHANQIFQPNVLRTIMFLVLPTWLLRKFNVISTDRDDFFQNVIRQVVKERKEIGKKYSDVLQILMEATDEHKSSLNSELIEDETDQFGSIVNNELSSSLKSKKLSEIELLAQCVLFFLVGYETTASTLTFLAYELALNPEWQDKLIEEVDKVFEKHSEMSYDTVRDMKVLDAVISETLRMYPVAVVTLRTACEDYELGNTGVVITKGMRVTIPIYSMHYNPDFFEDPETFNPN</sequence>
<dbReference type="InterPro" id="IPR036396">
    <property type="entry name" value="Cyt_P450_sf"/>
</dbReference>
<keyword evidence="6" id="KW-0479">Metal-binding</keyword>
<feature type="non-terminal residue" evidence="12">
    <location>
        <position position="1"/>
    </location>
</feature>
<keyword evidence="7" id="KW-0492">Microsome</keyword>
<keyword evidence="7" id="KW-0256">Endoplasmic reticulum</keyword>
<dbReference type="SUPFAM" id="SSF48264">
    <property type="entry name" value="Cytochrome P450"/>
    <property type="match status" value="1"/>
</dbReference>
<dbReference type="FunFam" id="1.10.630.10:FF:000182">
    <property type="entry name" value="Cytochrome P450 3A4"/>
    <property type="match status" value="1"/>
</dbReference>
<dbReference type="EMBL" id="BMAO01038505">
    <property type="protein sequence ID" value="GFR25385.1"/>
    <property type="molecule type" value="Genomic_DNA"/>
</dbReference>
<evidence type="ECO:0000256" key="4">
    <source>
        <dbReference type="ARBA" id="ARBA00010617"/>
    </source>
</evidence>
<evidence type="ECO:0000256" key="11">
    <source>
        <dbReference type="SAM" id="Phobius"/>
    </source>
</evidence>
<comment type="similarity">
    <text evidence="4">Belongs to the cytochrome P450 family.</text>
</comment>
<keyword evidence="10" id="KW-0503">Monooxygenase</keyword>
<dbReference type="PANTHER" id="PTHR24302:SF15">
    <property type="entry name" value="FATTY-ACID PEROXYGENASE"/>
    <property type="match status" value="1"/>
</dbReference>
<comment type="subcellular location">
    <subcellularLocation>
        <location evidence="3">Endoplasmic reticulum membrane</location>
        <topology evidence="3">Peripheral membrane protein</topology>
    </subcellularLocation>
    <subcellularLocation>
        <location evidence="2">Microsome membrane</location>
        <topology evidence="2">Peripheral membrane protein</topology>
    </subcellularLocation>
</comment>
<comment type="cofactor">
    <cofactor evidence="1">
        <name>heme</name>
        <dbReference type="ChEBI" id="CHEBI:30413"/>
    </cofactor>
</comment>
<evidence type="ECO:0000256" key="8">
    <source>
        <dbReference type="ARBA" id="ARBA00023002"/>
    </source>
</evidence>
<reference evidence="12" key="1">
    <citation type="submission" date="2020-07" db="EMBL/GenBank/DDBJ databases">
        <title>Multicomponent nature underlies the extraordinary mechanical properties of spider dragline silk.</title>
        <authorList>
            <person name="Kono N."/>
            <person name="Nakamura H."/>
            <person name="Mori M."/>
            <person name="Yoshida Y."/>
            <person name="Ohtoshi R."/>
            <person name="Malay A.D."/>
            <person name="Moran D.A.P."/>
            <person name="Tomita M."/>
            <person name="Numata K."/>
            <person name="Arakawa K."/>
        </authorList>
    </citation>
    <scope>NUCLEOTIDE SEQUENCE</scope>
</reference>
<evidence type="ECO:0000313" key="12">
    <source>
        <dbReference type="EMBL" id="GFR25385.1"/>
    </source>
</evidence>
<dbReference type="AlphaFoldDB" id="A0A8X6HN66"/>
<dbReference type="Gene3D" id="1.10.630.10">
    <property type="entry name" value="Cytochrome P450"/>
    <property type="match status" value="1"/>
</dbReference>
<dbReference type="PRINTS" id="PR00385">
    <property type="entry name" value="P450"/>
</dbReference>
<dbReference type="Pfam" id="PF00067">
    <property type="entry name" value="p450"/>
    <property type="match status" value="1"/>
</dbReference>
<keyword evidence="5" id="KW-0349">Heme</keyword>
<dbReference type="PRINTS" id="PR00464">
    <property type="entry name" value="EP450II"/>
</dbReference>
<gene>
    <name evidence="12" type="primary">CYP3A28</name>
    <name evidence="12" type="ORF">TNCT_101741</name>
</gene>
<dbReference type="GO" id="GO:0020037">
    <property type="term" value="F:heme binding"/>
    <property type="evidence" value="ECO:0007669"/>
    <property type="project" value="InterPro"/>
</dbReference>
<proteinExistence type="inferred from homology"/>
<dbReference type="Proteomes" id="UP000887116">
    <property type="component" value="Unassembled WGS sequence"/>
</dbReference>
<evidence type="ECO:0000256" key="10">
    <source>
        <dbReference type="ARBA" id="ARBA00023033"/>
    </source>
</evidence>
<dbReference type="InterPro" id="IPR002402">
    <property type="entry name" value="Cyt_P450_E_grp-II"/>
</dbReference>
<dbReference type="InterPro" id="IPR050705">
    <property type="entry name" value="Cytochrome_P450_3A"/>
</dbReference>
<evidence type="ECO:0000313" key="13">
    <source>
        <dbReference type="Proteomes" id="UP000887116"/>
    </source>
</evidence>
<keyword evidence="13" id="KW-1185">Reference proteome</keyword>
<evidence type="ECO:0000256" key="7">
    <source>
        <dbReference type="ARBA" id="ARBA00022848"/>
    </source>
</evidence>
<dbReference type="PANTHER" id="PTHR24302">
    <property type="entry name" value="CYTOCHROME P450 FAMILY 3"/>
    <property type="match status" value="1"/>
</dbReference>
<accession>A0A8X6HN66</accession>
<dbReference type="GO" id="GO:0008395">
    <property type="term" value="F:steroid hydroxylase activity"/>
    <property type="evidence" value="ECO:0007669"/>
    <property type="project" value="TreeGrafter"/>
</dbReference>
<comment type="caution">
    <text evidence="12">The sequence shown here is derived from an EMBL/GenBank/DDBJ whole genome shotgun (WGS) entry which is preliminary data.</text>
</comment>
<protein>
    <submittedName>
        <fullName evidence="12">Cytochrome P450 3A28</fullName>
    </submittedName>
</protein>
<evidence type="ECO:0000256" key="5">
    <source>
        <dbReference type="ARBA" id="ARBA00022617"/>
    </source>
</evidence>
<keyword evidence="11" id="KW-0812">Transmembrane</keyword>
<keyword evidence="11" id="KW-0472">Membrane</keyword>
<evidence type="ECO:0000256" key="1">
    <source>
        <dbReference type="ARBA" id="ARBA00001971"/>
    </source>
</evidence>
<dbReference type="GO" id="GO:0016705">
    <property type="term" value="F:oxidoreductase activity, acting on paired donors, with incorporation or reduction of molecular oxygen"/>
    <property type="evidence" value="ECO:0007669"/>
    <property type="project" value="InterPro"/>
</dbReference>
<evidence type="ECO:0000256" key="3">
    <source>
        <dbReference type="ARBA" id="ARBA00004406"/>
    </source>
</evidence>
<keyword evidence="9" id="KW-0408">Iron</keyword>
<evidence type="ECO:0000256" key="6">
    <source>
        <dbReference type="ARBA" id="ARBA00022723"/>
    </source>
</evidence>
<keyword evidence="8" id="KW-0560">Oxidoreductase</keyword>
<dbReference type="GO" id="GO:0005506">
    <property type="term" value="F:iron ion binding"/>
    <property type="evidence" value="ECO:0007669"/>
    <property type="project" value="InterPro"/>
</dbReference>
<dbReference type="OrthoDB" id="2789670at2759"/>
<name>A0A8X6HN66_TRICU</name>
<feature type="transmembrane region" description="Helical" evidence="11">
    <location>
        <begin position="6"/>
        <end position="28"/>
    </location>
</feature>